<keyword evidence="4" id="KW-1185">Reference proteome</keyword>
<reference evidence="4" key="1">
    <citation type="journal article" date="2019" name="Int. J. Syst. Evol. Microbiol.">
        <title>The Global Catalogue of Microorganisms (GCM) 10K type strain sequencing project: providing services to taxonomists for standard genome sequencing and annotation.</title>
        <authorList>
            <consortium name="The Broad Institute Genomics Platform"/>
            <consortium name="The Broad Institute Genome Sequencing Center for Infectious Disease"/>
            <person name="Wu L."/>
            <person name="Ma J."/>
        </authorList>
    </citation>
    <scope>NUCLEOTIDE SEQUENCE [LARGE SCALE GENOMIC DNA]</scope>
    <source>
        <strain evidence="4">KCTC 23707</strain>
    </source>
</reference>
<feature type="region of interest" description="Disordered" evidence="1">
    <location>
        <begin position="1"/>
        <end position="36"/>
    </location>
</feature>
<dbReference type="Gene3D" id="3.30.70.1070">
    <property type="entry name" value="Sporulation related repeat"/>
    <property type="match status" value="1"/>
</dbReference>
<dbReference type="InterPro" id="IPR007730">
    <property type="entry name" value="SPOR-like_dom"/>
</dbReference>
<name>A0ABW4K2K6_9HYPH</name>
<evidence type="ECO:0000256" key="1">
    <source>
        <dbReference type="SAM" id="MobiDB-lite"/>
    </source>
</evidence>
<protein>
    <submittedName>
        <fullName evidence="3">SPOR domain-containing protein</fullName>
    </submittedName>
</protein>
<dbReference type="EMBL" id="JBHUER010000001">
    <property type="protein sequence ID" value="MFD1701376.1"/>
    <property type="molecule type" value="Genomic_DNA"/>
</dbReference>
<dbReference type="Proteomes" id="UP001597308">
    <property type="component" value="Unassembled WGS sequence"/>
</dbReference>
<accession>A0ABW4K2K6</accession>
<sequence length="117" mass="11984">AQPAPAPQAPREQQVAAATAPRAPPPAAPAPTTARGGFVVQVTSQRSDAEARAAYAALQRKYPQVLGSYSASIQTATVGDRGTYYRVRVGPFADGAQASSLCSNLRAAGGDCVVSRN</sequence>
<evidence type="ECO:0000313" key="3">
    <source>
        <dbReference type="EMBL" id="MFD1701376.1"/>
    </source>
</evidence>
<dbReference type="Pfam" id="PF05036">
    <property type="entry name" value="SPOR"/>
    <property type="match status" value="1"/>
</dbReference>
<feature type="domain" description="SPOR" evidence="2">
    <location>
        <begin position="32"/>
        <end position="117"/>
    </location>
</feature>
<dbReference type="SUPFAM" id="SSF110997">
    <property type="entry name" value="Sporulation related repeat"/>
    <property type="match status" value="1"/>
</dbReference>
<evidence type="ECO:0000259" key="2">
    <source>
        <dbReference type="PROSITE" id="PS51724"/>
    </source>
</evidence>
<dbReference type="PROSITE" id="PS51724">
    <property type="entry name" value="SPOR"/>
    <property type="match status" value="1"/>
</dbReference>
<comment type="caution">
    <text evidence="3">The sequence shown here is derived from an EMBL/GenBank/DDBJ whole genome shotgun (WGS) entry which is preliminary data.</text>
</comment>
<dbReference type="RefSeq" id="WP_378795769.1">
    <property type="nucleotide sequence ID" value="NZ_JBHUER010000001.1"/>
</dbReference>
<proteinExistence type="predicted"/>
<feature type="compositionally biased region" description="Low complexity" evidence="1">
    <location>
        <begin position="9"/>
        <end position="21"/>
    </location>
</feature>
<evidence type="ECO:0000313" key="4">
    <source>
        <dbReference type="Proteomes" id="UP001597308"/>
    </source>
</evidence>
<gene>
    <name evidence="3" type="ORF">ACFSCV_00005</name>
</gene>
<feature type="non-terminal residue" evidence="3">
    <location>
        <position position="1"/>
    </location>
</feature>
<dbReference type="InterPro" id="IPR036680">
    <property type="entry name" value="SPOR-like_sf"/>
</dbReference>
<organism evidence="3 4">
    <name type="scientific">Methylopila henanensis</name>
    <dbReference type="NCBI Taxonomy" id="873516"/>
    <lineage>
        <taxon>Bacteria</taxon>
        <taxon>Pseudomonadati</taxon>
        <taxon>Pseudomonadota</taxon>
        <taxon>Alphaproteobacteria</taxon>
        <taxon>Hyphomicrobiales</taxon>
        <taxon>Methylopilaceae</taxon>
        <taxon>Methylopila</taxon>
    </lineage>
</organism>